<feature type="domain" description="RING-type" evidence="6">
    <location>
        <begin position="58"/>
        <end position="99"/>
    </location>
</feature>
<evidence type="ECO:0000256" key="1">
    <source>
        <dbReference type="ARBA" id="ARBA00022723"/>
    </source>
</evidence>
<feature type="compositionally biased region" description="Basic and acidic residues" evidence="5">
    <location>
        <begin position="118"/>
        <end position="138"/>
    </location>
</feature>
<evidence type="ECO:0000259" key="6">
    <source>
        <dbReference type="PROSITE" id="PS50089"/>
    </source>
</evidence>
<sequence>MNVLQDFLMDENGVPLDLERIQFILKHRPTPPISEYHFKEMTEEIEVTKKNKERLGDCSICTVDFPLEDYVIKLPCKHYFHFDCITKWLGMHSVCPNCRFELPTEDSEYDAMRRYVREHEKSKEKTEDKDEEYNDRFKNKGSARNNSMYS</sequence>
<dbReference type="Gene3D" id="3.30.40.10">
    <property type="entry name" value="Zinc/RING finger domain, C3HC4 (zinc finger)"/>
    <property type="match status" value="1"/>
</dbReference>
<gene>
    <name evidence="7" type="ORF">DLAC_02664</name>
</gene>
<protein>
    <recommendedName>
        <fullName evidence="6">RING-type domain-containing protein</fullName>
    </recommendedName>
</protein>
<dbReference type="PANTHER" id="PTHR15710:SF234">
    <property type="entry name" value="RING-TYPE DOMAIN-CONTAINING PROTEIN"/>
    <property type="match status" value="1"/>
</dbReference>
<proteinExistence type="predicted"/>
<evidence type="ECO:0000256" key="2">
    <source>
        <dbReference type="ARBA" id="ARBA00022771"/>
    </source>
</evidence>
<dbReference type="SMART" id="SM00184">
    <property type="entry name" value="RING"/>
    <property type="match status" value="1"/>
</dbReference>
<dbReference type="InParanoid" id="A0A152A3G4"/>
<evidence type="ECO:0000313" key="8">
    <source>
        <dbReference type="Proteomes" id="UP000076078"/>
    </source>
</evidence>
<dbReference type="InterPro" id="IPR001841">
    <property type="entry name" value="Znf_RING"/>
</dbReference>
<dbReference type="STRING" id="361077.A0A152A3G4"/>
<evidence type="ECO:0000256" key="5">
    <source>
        <dbReference type="SAM" id="MobiDB-lite"/>
    </source>
</evidence>
<dbReference type="OrthoDB" id="15554at2759"/>
<evidence type="ECO:0000256" key="3">
    <source>
        <dbReference type="ARBA" id="ARBA00022833"/>
    </source>
</evidence>
<dbReference type="OMA" id="PPISEYH"/>
<dbReference type="CDD" id="cd16454">
    <property type="entry name" value="RING-H2_PA-TM-RING"/>
    <property type="match status" value="1"/>
</dbReference>
<dbReference type="SUPFAM" id="SSF57850">
    <property type="entry name" value="RING/U-box"/>
    <property type="match status" value="1"/>
</dbReference>
<evidence type="ECO:0000313" key="7">
    <source>
        <dbReference type="EMBL" id="KYR00637.1"/>
    </source>
</evidence>
<dbReference type="GO" id="GO:0008270">
    <property type="term" value="F:zinc ion binding"/>
    <property type="evidence" value="ECO:0007669"/>
    <property type="project" value="UniProtKB-KW"/>
</dbReference>
<keyword evidence="1" id="KW-0479">Metal-binding</keyword>
<dbReference type="PANTHER" id="PTHR15710">
    <property type="entry name" value="E3 UBIQUITIN-PROTEIN LIGASE PRAJA"/>
    <property type="match status" value="1"/>
</dbReference>
<dbReference type="InterPro" id="IPR013083">
    <property type="entry name" value="Znf_RING/FYVE/PHD"/>
</dbReference>
<dbReference type="Proteomes" id="UP000076078">
    <property type="component" value="Unassembled WGS sequence"/>
</dbReference>
<keyword evidence="2 4" id="KW-0863">Zinc-finger</keyword>
<evidence type="ECO:0000256" key="4">
    <source>
        <dbReference type="PROSITE-ProRule" id="PRU00175"/>
    </source>
</evidence>
<name>A0A152A3G4_TIELA</name>
<keyword evidence="8" id="KW-1185">Reference proteome</keyword>
<dbReference type="PROSITE" id="PS50089">
    <property type="entry name" value="ZF_RING_2"/>
    <property type="match status" value="1"/>
</dbReference>
<accession>A0A152A3G4</accession>
<dbReference type="EMBL" id="LODT01000013">
    <property type="protein sequence ID" value="KYR00637.1"/>
    <property type="molecule type" value="Genomic_DNA"/>
</dbReference>
<feature type="region of interest" description="Disordered" evidence="5">
    <location>
        <begin position="118"/>
        <end position="150"/>
    </location>
</feature>
<comment type="caution">
    <text evidence="7">The sequence shown here is derived from an EMBL/GenBank/DDBJ whole genome shotgun (WGS) entry which is preliminary data.</text>
</comment>
<keyword evidence="3" id="KW-0862">Zinc</keyword>
<organism evidence="7 8">
    <name type="scientific">Tieghemostelium lacteum</name>
    <name type="common">Slime mold</name>
    <name type="synonym">Dictyostelium lacteum</name>
    <dbReference type="NCBI Taxonomy" id="361077"/>
    <lineage>
        <taxon>Eukaryota</taxon>
        <taxon>Amoebozoa</taxon>
        <taxon>Evosea</taxon>
        <taxon>Eumycetozoa</taxon>
        <taxon>Dictyostelia</taxon>
        <taxon>Dictyosteliales</taxon>
        <taxon>Raperosteliaceae</taxon>
        <taxon>Tieghemostelium</taxon>
    </lineage>
</organism>
<dbReference type="Pfam" id="PF13639">
    <property type="entry name" value="zf-RING_2"/>
    <property type="match status" value="1"/>
</dbReference>
<dbReference type="AlphaFoldDB" id="A0A152A3G4"/>
<reference evidence="7 8" key="1">
    <citation type="submission" date="2015-12" db="EMBL/GenBank/DDBJ databases">
        <title>Dictyostelia acquired genes for synthesis and detection of signals that induce cell-type specialization by lateral gene transfer from prokaryotes.</title>
        <authorList>
            <person name="Gloeckner G."/>
            <person name="Schaap P."/>
        </authorList>
    </citation>
    <scope>NUCLEOTIDE SEQUENCE [LARGE SCALE GENOMIC DNA]</scope>
    <source>
        <strain evidence="7 8">TK</strain>
    </source>
</reference>